<dbReference type="OrthoDB" id="9795634at2"/>
<dbReference type="EMBL" id="QGDD01000005">
    <property type="protein sequence ID" value="PWN02496.1"/>
    <property type="molecule type" value="Genomic_DNA"/>
</dbReference>
<protein>
    <submittedName>
        <fullName evidence="2">SAM-dependent methyltransferase</fullName>
    </submittedName>
</protein>
<name>A0A316TSD2_9ACTN</name>
<reference evidence="2 3" key="1">
    <citation type="submission" date="2018-05" db="EMBL/GenBank/DDBJ databases">
        <title>Nocardioides silvaticus genome.</title>
        <authorList>
            <person name="Li C."/>
            <person name="Wang G."/>
        </authorList>
    </citation>
    <scope>NUCLEOTIDE SEQUENCE [LARGE SCALE GENOMIC DNA]</scope>
    <source>
        <strain evidence="2 3">CCTCC AB 2018079</strain>
    </source>
</reference>
<sequence length="282" mass="30488">MSTTPTAPVAAGTDWVTVKQKHRAMWAAGDYPAVVRDLITPVGEVLVDACGIEAGQSVLDVAAGTGNAAIPAAVRGAKVVASDLTPELCAEGMREAHRRGVELYWHDADAEDLPYDDGEFDVAFSSVGVMFAPRHQRAADEMLRVIRPGGTFGVLNWTPEGFIGQMFQAMKPFAPVAPAGAMPPPLWGDPAYVEKLLGDRVESVTWERQQLVVTHFATAAEVLDYFKRSYGPTIVTYRHAESQGTAAELDAALLAVMNDHLTVVDGRPTMHWEYLVLTAKRA</sequence>
<evidence type="ECO:0000313" key="2">
    <source>
        <dbReference type="EMBL" id="PWN02496.1"/>
    </source>
</evidence>
<dbReference type="GO" id="GO:0032259">
    <property type="term" value="P:methylation"/>
    <property type="evidence" value="ECO:0007669"/>
    <property type="project" value="UniProtKB-KW"/>
</dbReference>
<dbReference type="PANTHER" id="PTHR43591:SF24">
    <property type="entry name" value="2-METHOXY-6-POLYPRENYL-1,4-BENZOQUINOL METHYLASE, MITOCHONDRIAL"/>
    <property type="match status" value="1"/>
</dbReference>
<comment type="caution">
    <text evidence="2">The sequence shown here is derived from an EMBL/GenBank/DDBJ whole genome shotgun (WGS) entry which is preliminary data.</text>
</comment>
<feature type="domain" description="Methyltransferase" evidence="1">
    <location>
        <begin position="58"/>
        <end position="150"/>
    </location>
</feature>
<proteinExistence type="predicted"/>
<keyword evidence="2" id="KW-0489">Methyltransferase</keyword>
<dbReference type="PANTHER" id="PTHR43591">
    <property type="entry name" value="METHYLTRANSFERASE"/>
    <property type="match status" value="1"/>
</dbReference>
<dbReference type="AlphaFoldDB" id="A0A316TSD2"/>
<evidence type="ECO:0000313" key="3">
    <source>
        <dbReference type="Proteomes" id="UP000245507"/>
    </source>
</evidence>
<gene>
    <name evidence="2" type="ORF">DJ010_12205</name>
</gene>
<dbReference type="SUPFAM" id="SSF53335">
    <property type="entry name" value="S-adenosyl-L-methionine-dependent methyltransferases"/>
    <property type="match status" value="1"/>
</dbReference>
<keyword evidence="2" id="KW-0808">Transferase</keyword>
<dbReference type="InterPro" id="IPR029063">
    <property type="entry name" value="SAM-dependent_MTases_sf"/>
</dbReference>
<dbReference type="CDD" id="cd02440">
    <property type="entry name" value="AdoMet_MTases"/>
    <property type="match status" value="1"/>
</dbReference>
<dbReference type="InterPro" id="IPR041698">
    <property type="entry name" value="Methyltransf_25"/>
</dbReference>
<evidence type="ECO:0000259" key="1">
    <source>
        <dbReference type="Pfam" id="PF13649"/>
    </source>
</evidence>
<keyword evidence="3" id="KW-1185">Reference proteome</keyword>
<dbReference type="Proteomes" id="UP000245507">
    <property type="component" value="Unassembled WGS sequence"/>
</dbReference>
<dbReference type="RefSeq" id="WP_109694076.1">
    <property type="nucleotide sequence ID" value="NZ_QGDD01000005.1"/>
</dbReference>
<dbReference type="Gene3D" id="3.40.50.150">
    <property type="entry name" value="Vaccinia Virus protein VP39"/>
    <property type="match status" value="1"/>
</dbReference>
<dbReference type="GO" id="GO:0008168">
    <property type="term" value="F:methyltransferase activity"/>
    <property type="evidence" value="ECO:0007669"/>
    <property type="project" value="UniProtKB-KW"/>
</dbReference>
<organism evidence="2 3">
    <name type="scientific">Nocardioides silvaticus</name>
    <dbReference type="NCBI Taxonomy" id="2201891"/>
    <lineage>
        <taxon>Bacteria</taxon>
        <taxon>Bacillati</taxon>
        <taxon>Actinomycetota</taxon>
        <taxon>Actinomycetes</taxon>
        <taxon>Propionibacteriales</taxon>
        <taxon>Nocardioidaceae</taxon>
        <taxon>Nocardioides</taxon>
    </lineage>
</organism>
<accession>A0A316TSD2</accession>
<dbReference type="Pfam" id="PF13649">
    <property type="entry name" value="Methyltransf_25"/>
    <property type="match status" value="1"/>
</dbReference>